<dbReference type="EMBL" id="JAMXLR010000051">
    <property type="protein sequence ID" value="MCO6045021.1"/>
    <property type="molecule type" value="Genomic_DNA"/>
</dbReference>
<dbReference type="Pfam" id="PF00300">
    <property type="entry name" value="His_Phos_1"/>
    <property type="match status" value="1"/>
</dbReference>
<dbReference type="InterPro" id="IPR013078">
    <property type="entry name" value="His_Pase_superF_clade-1"/>
</dbReference>
<proteinExistence type="predicted"/>
<dbReference type="AlphaFoldDB" id="A0A9X2FG02"/>
<reference evidence="1" key="1">
    <citation type="submission" date="2022-06" db="EMBL/GenBank/DDBJ databases">
        <title>Aeoliella straminimaris, a novel planctomycete from sediments.</title>
        <authorList>
            <person name="Vitorino I.R."/>
            <person name="Lage O.M."/>
        </authorList>
    </citation>
    <scope>NUCLEOTIDE SEQUENCE</scope>
    <source>
        <strain evidence="1">ICT_H6.2</strain>
    </source>
</reference>
<organism evidence="1 2">
    <name type="scientific">Aeoliella straminimaris</name>
    <dbReference type="NCBI Taxonomy" id="2954799"/>
    <lineage>
        <taxon>Bacteria</taxon>
        <taxon>Pseudomonadati</taxon>
        <taxon>Planctomycetota</taxon>
        <taxon>Planctomycetia</taxon>
        <taxon>Pirellulales</taxon>
        <taxon>Lacipirellulaceae</taxon>
        <taxon>Aeoliella</taxon>
    </lineage>
</organism>
<dbReference type="SUPFAM" id="SSF53254">
    <property type="entry name" value="Phosphoglycerate mutase-like"/>
    <property type="match status" value="1"/>
</dbReference>
<accession>A0A9X2FG02</accession>
<dbReference type="PANTHER" id="PTHR48100:SF59">
    <property type="entry name" value="ADENOSYLCOBALAMIN_ALPHA-RIBAZOLE PHOSPHATASE"/>
    <property type="match status" value="1"/>
</dbReference>
<dbReference type="InterPro" id="IPR029033">
    <property type="entry name" value="His_PPase_superfam"/>
</dbReference>
<sequence length="197" mass="21794">MRHLVLVHTGTTEYDKQGRIQGTLDVPLSEDGKQQAIEIAEQLKPLNPSSLYSAPGQASQQTTEVLAERLSLKPRTLDKLTNVNQGLWQGLLVDDVKTKQPKVFRKWIEHPESVCPPEGETITRARARVAEVLSKLSKKQKPDTTLVLVAPDPLASIIRQVLSGAELGDLWHAGDHAGRWEKFEVDKPAELVAEAKS</sequence>
<name>A0A9X2FG02_9BACT</name>
<comment type="caution">
    <text evidence="1">The sequence shown here is derived from an EMBL/GenBank/DDBJ whole genome shotgun (WGS) entry which is preliminary data.</text>
</comment>
<protein>
    <submittedName>
        <fullName evidence="1">Histidine phosphatase family protein</fullName>
    </submittedName>
</protein>
<dbReference type="GO" id="GO:0016791">
    <property type="term" value="F:phosphatase activity"/>
    <property type="evidence" value="ECO:0007669"/>
    <property type="project" value="TreeGrafter"/>
</dbReference>
<dbReference type="RefSeq" id="WP_252853134.1">
    <property type="nucleotide sequence ID" value="NZ_JAMXLR010000051.1"/>
</dbReference>
<dbReference type="CDD" id="cd07067">
    <property type="entry name" value="HP_PGM_like"/>
    <property type="match status" value="1"/>
</dbReference>
<dbReference type="GO" id="GO:0005737">
    <property type="term" value="C:cytoplasm"/>
    <property type="evidence" value="ECO:0007669"/>
    <property type="project" value="TreeGrafter"/>
</dbReference>
<keyword evidence="2" id="KW-1185">Reference proteome</keyword>
<evidence type="ECO:0000313" key="2">
    <source>
        <dbReference type="Proteomes" id="UP001155241"/>
    </source>
</evidence>
<dbReference type="InterPro" id="IPR050275">
    <property type="entry name" value="PGM_Phosphatase"/>
</dbReference>
<evidence type="ECO:0000313" key="1">
    <source>
        <dbReference type="EMBL" id="MCO6045021.1"/>
    </source>
</evidence>
<dbReference type="Gene3D" id="3.40.50.1240">
    <property type="entry name" value="Phosphoglycerate mutase-like"/>
    <property type="match status" value="1"/>
</dbReference>
<gene>
    <name evidence="1" type="ORF">NG895_14015</name>
</gene>
<dbReference type="PANTHER" id="PTHR48100">
    <property type="entry name" value="BROAD-SPECIFICITY PHOSPHATASE YOR283W-RELATED"/>
    <property type="match status" value="1"/>
</dbReference>
<dbReference type="Proteomes" id="UP001155241">
    <property type="component" value="Unassembled WGS sequence"/>
</dbReference>